<evidence type="ECO:0000256" key="5">
    <source>
        <dbReference type="ARBA" id="ARBA00022703"/>
    </source>
</evidence>
<dbReference type="InterPro" id="IPR019308">
    <property type="entry name" value="TMEM214"/>
</dbReference>
<protein>
    <submittedName>
        <fullName evidence="11">Uncharacterized protein</fullName>
    </submittedName>
</protein>
<keyword evidence="4" id="KW-0812">Transmembrane</keyword>
<keyword evidence="6" id="KW-0256">Endoplasmic reticulum</keyword>
<dbReference type="GO" id="GO:0005794">
    <property type="term" value="C:Golgi apparatus"/>
    <property type="evidence" value="ECO:0007669"/>
    <property type="project" value="TreeGrafter"/>
</dbReference>
<gene>
    <name evidence="11" type="ORF">IEQ34_018578</name>
</gene>
<evidence type="ECO:0000256" key="7">
    <source>
        <dbReference type="ARBA" id="ARBA00022989"/>
    </source>
</evidence>
<evidence type="ECO:0000313" key="11">
    <source>
        <dbReference type="EMBL" id="KAH0451279.1"/>
    </source>
</evidence>
<dbReference type="AlphaFoldDB" id="A0AAV7G6H0"/>
<evidence type="ECO:0000256" key="10">
    <source>
        <dbReference type="ARBA" id="ARBA00024938"/>
    </source>
</evidence>
<evidence type="ECO:0000313" key="12">
    <source>
        <dbReference type="Proteomes" id="UP000775213"/>
    </source>
</evidence>
<evidence type="ECO:0000256" key="8">
    <source>
        <dbReference type="ARBA" id="ARBA00023136"/>
    </source>
</evidence>
<evidence type="ECO:0000256" key="4">
    <source>
        <dbReference type="ARBA" id="ARBA00022692"/>
    </source>
</evidence>
<comment type="subunit">
    <text evidence="3">Constitutively interacts with CASP4; required for the localization of procaspase 4 to the ER.</text>
</comment>
<evidence type="ECO:0000256" key="2">
    <source>
        <dbReference type="ARBA" id="ARBA00007984"/>
    </source>
</evidence>
<keyword evidence="5" id="KW-0053">Apoptosis</keyword>
<proteinExistence type="inferred from homology"/>
<keyword evidence="12" id="KW-1185">Reference proteome</keyword>
<comment type="subcellular location">
    <subcellularLocation>
        <location evidence="1">Endoplasmic reticulum membrane</location>
        <topology evidence="1">Multi-pass membrane protein</topology>
    </subcellularLocation>
</comment>
<accession>A0AAV7G6H0</accession>
<keyword evidence="7" id="KW-1133">Transmembrane helix</keyword>
<evidence type="ECO:0000256" key="3">
    <source>
        <dbReference type="ARBA" id="ARBA00011720"/>
    </source>
</evidence>
<dbReference type="PANTHER" id="PTHR13448">
    <property type="entry name" value="TRANSMEMBRANE PROTEIN 214"/>
    <property type="match status" value="1"/>
</dbReference>
<comment type="similarity">
    <text evidence="2">Belongs to the TMEM214 family.</text>
</comment>
<organism evidence="11 12">
    <name type="scientific">Dendrobium chrysotoxum</name>
    <name type="common">Orchid</name>
    <dbReference type="NCBI Taxonomy" id="161865"/>
    <lineage>
        <taxon>Eukaryota</taxon>
        <taxon>Viridiplantae</taxon>
        <taxon>Streptophyta</taxon>
        <taxon>Embryophyta</taxon>
        <taxon>Tracheophyta</taxon>
        <taxon>Spermatophyta</taxon>
        <taxon>Magnoliopsida</taxon>
        <taxon>Liliopsida</taxon>
        <taxon>Asparagales</taxon>
        <taxon>Orchidaceae</taxon>
        <taxon>Epidendroideae</taxon>
        <taxon>Malaxideae</taxon>
        <taxon>Dendrobiinae</taxon>
        <taxon>Dendrobium</taxon>
    </lineage>
</organism>
<name>A0AAV7G6H0_DENCH</name>
<keyword evidence="8" id="KW-0472">Membrane</keyword>
<sequence>MSVSYELQYDIQLMQFANYFGRAFSGMFKESPVAKIIEIPICHISEAIYKTSVDWIAVKSPGALADFVFWCLDYILVDLVIQQVVAKSSRKVTQKPPSKSQGDRVVGMHVWAHYLLPLISEKSDEVFGFTRHKSRPILINVVVRKGECIIPPFALDLLMRDIFPVPSARVKATERLEALYPTLKELAFAGSPGYDKKCEEKATDIGDGMEETDSHYIQCVNPRIMDDMWIVQIGYNI</sequence>
<keyword evidence="9" id="KW-0325">Glycoprotein</keyword>
<dbReference type="GO" id="GO:0005789">
    <property type="term" value="C:endoplasmic reticulum membrane"/>
    <property type="evidence" value="ECO:0007669"/>
    <property type="project" value="UniProtKB-SubCell"/>
</dbReference>
<dbReference type="EMBL" id="JAGFBR010000017">
    <property type="protein sequence ID" value="KAH0451279.1"/>
    <property type="molecule type" value="Genomic_DNA"/>
</dbReference>
<evidence type="ECO:0000256" key="6">
    <source>
        <dbReference type="ARBA" id="ARBA00022824"/>
    </source>
</evidence>
<dbReference type="Proteomes" id="UP000775213">
    <property type="component" value="Unassembled WGS sequence"/>
</dbReference>
<comment type="function">
    <text evidence="10">Critical mediator, in cooperation with CASP4, of endoplasmic reticulum-stress induced apoptosis. Required or the activation of CASP4 following endoplasmic reticulum stress.</text>
</comment>
<comment type="caution">
    <text evidence="11">The sequence shown here is derived from an EMBL/GenBank/DDBJ whole genome shotgun (WGS) entry which is preliminary data.</text>
</comment>
<evidence type="ECO:0000256" key="9">
    <source>
        <dbReference type="ARBA" id="ARBA00023180"/>
    </source>
</evidence>
<reference evidence="11 12" key="1">
    <citation type="journal article" date="2021" name="Hortic Res">
        <title>Chromosome-scale assembly of the Dendrobium chrysotoxum genome enhances the understanding of orchid evolution.</title>
        <authorList>
            <person name="Zhang Y."/>
            <person name="Zhang G.Q."/>
            <person name="Zhang D."/>
            <person name="Liu X.D."/>
            <person name="Xu X.Y."/>
            <person name="Sun W.H."/>
            <person name="Yu X."/>
            <person name="Zhu X."/>
            <person name="Wang Z.W."/>
            <person name="Zhao X."/>
            <person name="Zhong W.Y."/>
            <person name="Chen H."/>
            <person name="Yin W.L."/>
            <person name="Huang T."/>
            <person name="Niu S.C."/>
            <person name="Liu Z.J."/>
        </authorList>
    </citation>
    <scope>NUCLEOTIDE SEQUENCE [LARGE SCALE GENOMIC DNA]</scope>
    <source>
        <strain evidence="11">Lindl</strain>
    </source>
</reference>
<evidence type="ECO:0000256" key="1">
    <source>
        <dbReference type="ARBA" id="ARBA00004477"/>
    </source>
</evidence>
<dbReference type="PANTHER" id="PTHR13448:SF0">
    <property type="entry name" value="TRANSMEMBRANE PROTEIN 214"/>
    <property type="match status" value="1"/>
</dbReference>